<dbReference type="EMBL" id="RCZP01000018">
    <property type="protein sequence ID" value="TPG53279.1"/>
    <property type="molecule type" value="Genomic_DNA"/>
</dbReference>
<name>A0A502FV62_9PROT</name>
<gene>
    <name evidence="1" type="ORF">EAH89_17325</name>
</gene>
<comment type="caution">
    <text evidence="1">The sequence shown here is derived from an EMBL/GenBank/DDBJ whole genome shotgun (WGS) entry which is preliminary data.</text>
</comment>
<dbReference type="AlphaFoldDB" id="A0A502FV62"/>
<proteinExistence type="predicted"/>
<accession>A0A502FV62</accession>
<protein>
    <submittedName>
        <fullName evidence="1">Uncharacterized protein</fullName>
    </submittedName>
</protein>
<sequence length="281" mass="25964">MSTLPLAPAALGVPGFGTNGDPAAGLQASIFDAHAFNTIQEELMALLTEGGITPDNSGVDLKQVLAAVRNVTLNRIKSSTFLTSGTWTPDPGMRVCLIRCVGGGAGGGGAVGGAGGSAGGGGGAGAYGERWFNRTEISATHNVTVGAPGGGGNGPAGLNGVAGGFTTVSGLIIASGGAFGGAGQTGAVGGRGIGGDSTGGLVNVSGGSGTPGMLVGGSGVGGAGGSSMFGQGGVASFSYDPAGTSGTGFGAGGAGGGAGSSPKNGGVGTAGVALIVEFCRN</sequence>
<organism evidence="1 2">
    <name type="scientific">Muricoccus nepalensis</name>
    <dbReference type="NCBI Taxonomy" id="1854500"/>
    <lineage>
        <taxon>Bacteria</taxon>
        <taxon>Pseudomonadati</taxon>
        <taxon>Pseudomonadota</taxon>
        <taxon>Alphaproteobacteria</taxon>
        <taxon>Acetobacterales</taxon>
        <taxon>Roseomonadaceae</taxon>
        <taxon>Muricoccus</taxon>
    </lineage>
</organism>
<dbReference type="Proteomes" id="UP000317078">
    <property type="component" value="Unassembled WGS sequence"/>
</dbReference>
<reference evidence="1 2" key="1">
    <citation type="journal article" date="2019" name="Environ. Microbiol.">
        <title>Species interactions and distinct microbial communities in high Arctic permafrost affected cryosols are associated with the CH4 and CO2 gas fluxes.</title>
        <authorList>
            <person name="Altshuler I."/>
            <person name="Hamel J."/>
            <person name="Turney S."/>
            <person name="Magnuson E."/>
            <person name="Levesque R."/>
            <person name="Greer C."/>
            <person name="Whyte L.G."/>
        </authorList>
    </citation>
    <scope>NUCLEOTIDE SEQUENCE [LARGE SCALE GENOMIC DNA]</scope>
    <source>
        <strain evidence="1 2">S9.3B</strain>
    </source>
</reference>
<evidence type="ECO:0000313" key="2">
    <source>
        <dbReference type="Proteomes" id="UP000317078"/>
    </source>
</evidence>
<evidence type="ECO:0000313" key="1">
    <source>
        <dbReference type="EMBL" id="TPG53279.1"/>
    </source>
</evidence>
<keyword evidence="2" id="KW-1185">Reference proteome</keyword>